<evidence type="ECO:0000313" key="1">
    <source>
        <dbReference type="EMBL" id="GAI89197.1"/>
    </source>
</evidence>
<dbReference type="AlphaFoldDB" id="X1S807"/>
<accession>X1S807</accession>
<sequence length="168" mass="18991">MAEQSVTLAPGESKVVSFEATPHEARSYQVSVNGLTGSFIAVAPAPAKFVYIATRRSLEIINSGRYYVLEEDVQNIGSIGGEISLEVYCQYGSFYPPIYWSAWEICRGGLSQYEVLRAYINPGEIVTFRKLINFYDYFERANHTIMRVKIVSEIGEIEIGPWKVQLPY</sequence>
<protein>
    <submittedName>
        <fullName evidence="1">Uncharacterized protein</fullName>
    </submittedName>
</protein>
<gene>
    <name evidence="1" type="ORF">S12H4_36118</name>
</gene>
<dbReference type="EMBL" id="BARW01021510">
    <property type="protein sequence ID" value="GAI89197.1"/>
    <property type="molecule type" value="Genomic_DNA"/>
</dbReference>
<comment type="caution">
    <text evidence="1">The sequence shown here is derived from an EMBL/GenBank/DDBJ whole genome shotgun (WGS) entry which is preliminary data.</text>
</comment>
<proteinExistence type="predicted"/>
<reference evidence="1" key="1">
    <citation type="journal article" date="2014" name="Front. Microbiol.">
        <title>High frequency of phylogenetically diverse reductive dehalogenase-homologous genes in deep subseafloor sedimentary metagenomes.</title>
        <authorList>
            <person name="Kawai M."/>
            <person name="Futagami T."/>
            <person name="Toyoda A."/>
            <person name="Takaki Y."/>
            <person name="Nishi S."/>
            <person name="Hori S."/>
            <person name="Arai W."/>
            <person name="Tsubouchi T."/>
            <person name="Morono Y."/>
            <person name="Uchiyama I."/>
            <person name="Ito T."/>
            <person name="Fujiyama A."/>
            <person name="Inagaki F."/>
            <person name="Takami H."/>
        </authorList>
    </citation>
    <scope>NUCLEOTIDE SEQUENCE</scope>
    <source>
        <strain evidence="1">Expedition CK06-06</strain>
    </source>
</reference>
<organism evidence="1">
    <name type="scientific">marine sediment metagenome</name>
    <dbReference type="NCBI Taxonomy" id="412755"/>
    <lineage>
        <taxon>unclassified sequences</taxon>
        <taxon>metagenomes</taxon>
        <taxon>ecological metagenomes</taxon>
    </lineage>
</organism>
<name>X1S807_9ZZZZ</name>